<evidence type="ECO:0000313" key="1">
    <source>
        <dbReference type="Ensembl" id="ENSHHUP00000028342.1"/>
    </source>
</evidence>
<dbReference type="AlphaFoldDB" id="A0A4W5LQZ5"/>
<dbReference type="Ensembl" id="ENSHHUT00000029489.1">
    <property type="protein sequence ID" value="ENSHHUP00000028342.1"/>
    <property type="gene ID" value="ENSHHUG00000018046.1"/>
</dbReference>
<reference evidence="1" key="3">
    <citation type="submission" date="2025-09" db="UniProtKB">
        <authorList>
            <consortium name="Ensembl"/>
        </authorList>
    </citation>
    <scope>IDENTIFICATION</scope>
</reference>
<organism evidence="1 2">
    <name type="scientific">Hucho hucho</name>
    <name type="common">huchen</name>
    <dbReference type="NCBI Taxonomy" id="62062"/>
    <lineage>
        <taxon>Eukaryota</taxon>
        <taxon>Metazoa</taxon>
        <taxon>Chordata</taxon>
        <taxon>Craniata</taxon>
        <taxon>Vertebrata</taxon>
        <taxon>Euteleostomi</taxon>
        <taxon>Actinopterygii</taxon>
        <taxon>Neopterygii</taxon>
        <taxon>Teleostei</taxon>
        <taxon>Protacanthopterygii</taxon>
        <taxon>Salmoniformes</taxon>
        <taxon>Salmonidae</taxon>
        <taxon>Salmoninae</taxon>
        <taxon>Hucho</taxon>
    </lineage>
</organism>
<evidence type="ECO:0000313" key="2">
    <source>
        <dbReference type="Proteomes" id="UP000314982"/>
    </source>
</evidence>
<protein>
    <submittedName>
        <fullName evidence="1">Uncharacterized protein</fullName>
    </submittedName>
</protein>
<accession>A0A4W5LQZ5</accession>
<dbReference type="STRING" id="62062.ENSHHUP00000028342"/>
<name>A0A4W5LQZ5_9TELE</name>
<reference evidence="2" key="1">
    <citation type="submission" date="2018-06" db="EMBL/GenBank/DDBJ databases">
        <title>Genome assembly of Danube salmon.</title>
        <authorList>
            <person name="Macqueen D.J."/>
            <person name="Gundappa M.K."/>
        </authorList>
    </citation>
    <scope>NUCLEOTIDE SEQUENCE [LARGE SCALE GENOMIC DNA]</scope>
</reference>
<keyword evidence="2" id="KW-1185">Reference proteome</keyword>
<proteinExistence type="predicted"/>
<reference evidence="1" key="2">
    <citation type="submission" date="2025-08" db="UniProtKB">
        <authorList>
            <consortium name="Ensembl"/>
        </authorList>
    </citation>
    <scope>IDENTIFICATION</scope>
</reference>
<dbReference type="Proteomes" id="UP000314982">
    <property type="component" value="Unassembled WGS sequence"/>
</dbReference>
<sequence>MLPQVSKAWAILVEDDVLLFRMCLKDGYHHGTAVSDSPCWKNTLRDCRNSENAVRSNWEVHVSGCETVGHPPLGLCSLLPEAPFLRPSPP</sequence>